<dbReference type="SMART" id="SM00320">
    <property type="entry name" value="WD40"/>
    <property type="match status" value="8"/>
</dbReference>
<sequence>MNKGRTGAPAGLYDPSKLTAAARSRIVSTRERATSLKSSLSFSSFPKDDLLPHKKKQEEDPAVGEKYTFCKTQVFPDERWRESPGHHAPPENELELEWVYGYHGHDGYAWLHNDHSPETRMAPSRNNLFFVANEGGVVDGMKIAYFTSSIGVVMDIEERKQKFFIFHDGEICSMAVNAQRTLVATGQVSSHGSMNPSVAVWSPMKVFSSSSSSSCVPEAVMSGFCEFRIVALSFSADGQYIMCIGDDELHRFACYRWQDDPPSVLFKGQVGKATILHMAPTVCGFAACGNKEIKVWEHPMLNSQFSKDVEGVRWLVGVRPMEESMVECIAVVPDPDSACGSSLVCGWPDGHLCFFQQKEEAGDWNLEFVGNRSAKIAAGRGSRYWMGHAGRAVKCVSYLHPDALAESMGCHKGLLVSSDVEGHICGWKVDPSKPIDRGSRKKMLRDFAWEKMFEANLADVVDQLVARGWKANAAKSAVDVCPVPLNPNVLLPLYASRLDYDGHGSLLVGLSNNKIVRLPMQPLVASGKLRPQVLVDGHTGYLRAVASLPTASLYFNLGVRMFGEEHVHVVGDGSSGQEIAEVVMKVFPFMESREVARDSVMEGNVVVMRPDPHGELKIFDPLVNDFREMENEEKSAIFRQDSQEVEPFEYMIADRSFQTPEVRIEKMEERNLPSRSSVVIKEMNTFDLDDARLPNARYAKQTGLVQVQVRSIQHDRDPIWSSTRKLQRLTGKNKSEKSVVGCCVQSGDVLVYRGALNTRMQTKLKQVISTITHTSTRHIVLHDVQPFLVEDEEGVHVTYNMLLRLRVPSNEHDCVVERIRRSMRERPNYWKMVREAFAIKNRALTKSPHITQHVAQCDFDKLMKEEGIPAEAQLLGRSFWRRREEQTSVLFSCGEDGTLCKWDPYQHVLLDSIYLPGFTGKDQRQWRRRATCMAVSPPRFGADRWVAVGHRMGTISILDAQDLSSLMVEIQDRSSDVRDIKFSSTGCMMAVGSSEGLIDLYSIQDAAGEDAVVVAWLAVCRGHTASVTHLDFSVDSRFLRSNDAGGEILYWHLVDENSPGQTLHFLQQQRDGIVRLLSKNLSHPAGKLRVRPAGIGRYSGAVNSRLLQHGHAAAGTMVKETSRLSSLDWSSSSCKLCWHLRSIWRPRSKLHHIEQVSVSYLEDVVACAYAPDFIRIGNFPDPFLGKEQAVTRFKAFAWRCLGSSTVNIEEEATKSFSVRADSKGVFSSSLLDRFTVKLFRFPCVGVPSSPFLRSCYLAGSSGVPGSGPSTMPAWYEAYPRSFSGHAGAVTAAEWAGEDLWLLTAGGADCSLLQWRHRRPLWKRWWLRRSRRQQQTLRQLFGKTVPRVTTELQGKEEGENIFEQLVSRACKDVGYLTGEEEVAKEKILDAMPKLMLLWSQFPEQAVELAFSSSSSSSITTCCMQEFTCAVAEEHVGHVAATFFDAGRNFCGR</sequence>
<dbReference type="EMBL" id="JH993028">
    <property type="protein sequence ID" value="EKX40801.1"/>
    <property type="molecule type" value="Genomic_DNA"/>
</dbReference>
<dbReference type="InterPro" id="IPR055442">
    <property type="entry name" value="Beta-prop_EML-like_2nd"/>
</dbReference>
<evidence type="ECO:0000256" key="1">
    <source>
        <dbReference type="ARBA" id="ARBA00022574"/>
    </source>
</evidence>
<accession>L1IX64</accession>
<keyword evidence="1" id="KW-0853">WD repeat</keyword>
<dbReference type="InterPro" id="IPR036322">
    <property type="entry name" value="WD40_repeat_dom_sf"/>
</dbReference>
<dbReference type="GO" id="GO:0008017">
    <property type="term" value="F:microtubule binding"/>
    <property type="evidence" value="ECO:0007669"/>
    <property type="project" value="TreeGrafter"/>
</dbReference>
<dbReference type="PANTHER" id="PTHR13720">
    <property type="entry name" value="WD-40 REPEAT PROTEIN"/>
    <property type="match status" value="1"/>
</dbReference>
<dbReference type="EnsemblProtists" id="EKX40801">
    <property type="protein sequence ID" value="EKX40801"/>
    <property type="gene ID" value="GUITHDRAFT_113068"/>
</dbReference>
<dbReference type="InterPro" id="IPR001680">
    <property type="entry name" value="WD40_rpt"/>
</dbReference>
<evidence type="ECO:0000256" key="2">
    <source>
        <dbReference type="ARBA" id="ARBA00022737"/>
    </source>
</evidence>
<dbReference type="Gene3D" id="2.130.10.10">
    <property type="entry name" value="YVTN repeat-like/Quinoprotein amine dehydrogenase"/>
    <property type="match status" value="3"/>
</dbReference>
<dbReference type="STRING" id="905079.L1IX64"/>
<evidence type="ECO:0000313" key="6">
    <source>
        <dbReference type="EnsemblProtists" id="EKX40801"/>
    </source>
</evidence>
<protein>
    <recommendedName>
        <fullName evidence="4">EML-like second beta-propeller domain-containing protein</fullName>
    </recommendedName>
</protein>
<dbReference type="KEGG" id="gtt:GUITHDRAFT_113068"/>
<name>L1IX64_GUITC</name>
<dbReference type="Pfam" id="PF00400">
    <property type="entry name" value="WD40"/>
    <property type="match status" value="1"/>
</dbReference>
<dbReference type="GeneID" id="17297484"/>
<dbReference type="Pfam" id="PF23414">
    <property type="entry name" value="Beta-prop_EML_2"/>
    <property type="match status" value="1"/>
</dbReference>
<proteinExistence type="predicted"/>
<reference evidence="5 7" key="1">
    <citation type="journal article" date="2012" name="Nature">
        <title>Algal genomes reveal evolutionary mosaicism and the fate of nucleomorphs.</title>
        <authorList>
            <consortium name="DOE Joint Genome Institute"/>
            <person name="Curtis B.A."/>
            <person name="Tanifuji G."/>
            <person name="Burki F."/>
            <person name="Gruber A."/>
            <person name="Irimia M."/>
            <person name="Maruyama S."/>
            <person name="Arias M.C."/>
            <person name="Ball S.G."/>
            <person name="Gile G.H."/>
            <person name="Hirakawa Y."/>
            <person name="Hopkins J.F."/>
            <person name="Kuo A."/>
            <person name="Rensing S.A."/>
            <person name="Schmutz J."/>
            <person name="Symeonidi A."/>
            <person name="Elias M."/>
            <person name="Eveleigh R.J."/>
            <person name="Herman E.K."/>
            <person name="Klute M.J."/>
            <person name="Nakayama T."/>
            <person name="Obornik M."/>
            <person name="Reyes-Prieto A."/>
            <person name="Armbrust E.V."/>
            <person name="Aves S.J."/>
            <person name="Beiko R.G."/>
            <person name="Coutinho P."/>
            <person name="Dacks J.B."/>
            <person name="Durnford D.G."/>
            <person name="Fast N.M."/>
            <person name="Green B.R."/>
            <person name="Grisdale C.J."/>
            <person name="Hempel F."/>
            <person name="Henrissat B."/>
            <person name="Hoppner M.P."/>
            <person name="Ishida K."/>
            <person name="Kim E."/>
            <person name="Koreny L."/>
            <person name="Kroth P.G."/>
            <person name="Liu Y."/>
            <person name="Malik S.B."/>
            <person name="Maier U.G."/>
            <person name="McRose D."/>
            <person name="Mock T."/>
            <person name="Neilson J.A."/>
            <person name="Onodera N.T."/>
            <person name="Poole A.M."/>
            <person name="Pritham E.J."/>
            <person name="Richards T.A."/>
            <person name="Rocap G."/>
            <person name="Roy S.W."/>
            <person name="Sarai C."/>
            <person name="Schaack S."/>
            <person name="Shirato S."/>
            <person name="Slamovits C.H."/>
            <person name="Spencer D.F."/>
            <person name="Suzuki S."/>
            <person name="Worden A.Z."/>
            <person name="Zauner S."/>
            <person name="Barry K."/>
            <person name="Bell C."/>
            <person name="Bharti A.K."/>
            <person name="Crow J.A."/>
            <person name="Grimwood J."/>
            <person name="Kramer R."/>
            <person name="Lindquist E."/>
            <person name="Lucas S."/>
            <person name="Salamov A."/>
            <person name="McFadden G.I."/>
            <person name="Lane C.E."/>
            <person name="Keeling P.J."/>
            <person name="Gray M.W."/>
            <person name="Grigoriev I.V."/>
            <person name="Archibald J.M."/>
        </authorList>
    </citation>
    <scope>NUCLEOTIDE SEQUENCE</scope>
    <source>
        <strain evidence="5 7">CCMP2712</strain>
    </source>
</reference>
<dbReference type="eggNOG" id="KOG2106">
    <property type="taxonomic scope" value="Eukaryota"/>
</dbReference>
<feature type="compositionally biased region" description="Basic and acidic residues" evidence="3">
    <location>
        <begin position="46"/>
        <end position="59"/>
    </location>
</feature>
<organism evidence="5">
    <name type="scientific">Guillardia theta (strain CCMP2712)</name>
    <name type="common">Cryptophyte</name>
    <dbReference type="NCBI Taxonomy" id="905079"/>
    <lineage>
        <taxon>Eukaryota</taxon>
        <taxon>Cryptophyceae</taxon>
        <taxon>Pyrenomonadales</taxon>
        <taxon>Geminigeraceae</taxon>
        <taxon>Guillardia</taxon>
    </lineage>
</organism>
<evidence type="ECO:0000259" key="4">
    <source>
        <dbReference type="Pfam" id="PF23414"/>
    </source>
</evidence>
<feature type="region of interest" description="Disordered" evidence="3">
    <location>
        <begin position="35"/>
        <end position="62"/>
    </location>
</feature>
<reference evidence="7" key="2">
    <citation type="submission" date="2012-11" db="EMBL/GenBank/DDBJ databases">
        <authorList>
            <person name="Kuo A."/>
            <person name="Curtis B.A."/>
            <person name="Tanifuji G."/>
            <person name="Burki F."/>
            <person name="Gruber A."/>
            <person name="Irimia M."/>
            <person name="Maruyama S."/>
            <person name="Arias M.C."/>
            <person name="Ball S.G."/>
            <person name="Gile G.H."/>
            <person name="Hirakawa Y."/>
            <person name="Hopkins J.F."/>
            <person name="Rensing S.A."/>
            <person name="Schmutz J."/>
            <person name="Symeonidi A."/>
            <person name="Elias M."/>
            <person name="Eveleigh R.J."/>
            <person name="Herman E.K."/>
            <person name="Klute M.J."/>
            <person name="Nakayama T."/>
            <person name="Obornik M."/>
            <person name="Reyes-Prieto A."/>
            <person name="Armbrust E.V."/>
            <person name="Aves S.J."/>
            <person name="Beiko R.G."/>
            <person name="Coutinho P."/>
            <person name="Dacks J.B."/>
            <person name="Durnford D.G."/>
            <person name="Fast N.M."/>
            <person name="Green B.R."/>
            <person name="Grisdale C."/>
            <person name="Hempe F."/>
            <person name="Henrissat B."/>
            <person name="Hoppner M.P."/>
            <person name="Ishida K.-I."/>
            <person name="Kim E."/>
            <person name="Koreny L."/>
            <person name="Kroth P.G."/>
            <person name="Liu Y."/>
            <person name="Malik S.-B."/>
            <person name="Maier U.G."/>
            <person name="McRose D."/>
            <person name="Mock T."/>
            <person name="Neilson J.A."/>
            <person name="Onodera N.T."/>
            <person name="Poole A.M."/>
            <person name="Pritham E.J."/>
            <person name="Richards T.A."/>
            <person name="Rocap G."/>
            <person name="Roy S.W."/>
            <person name="Sarai C."/>
            <person name="Schaack S."/>
            <person name="Shirato S."/>
            <person name="Slamovits C.H."/>
            <person name="Spencer D.F."/>
            <person name="Suzuki S."/>
            <person name="Worden A.Z."/>
            <person name="Zauner S."/>
            <person name="Barry K."/>
            <person name="Bell C."/>
            <person name="Bharti A.K."/>
            <person name="Crow J.A."/>
            <person name="Grimwood J."/>
            <person name="Kramer R."/>
            <person name="Lindquist E."/>
            <person name="Lucas S."/>
            <person name="Salamov A."/>
            <person name="McFadden G.I."/>
            <person name="Lane C.E."/>
            <person name="Keeling P.J."/>
            <person name="Gray M.W."/>
            <person name="Grigoriev I.V."/>
            <person name="Archibald J.M."/>
        </authorList>
    </citation>
    <scope>NUCLEOTIDE SEQUENCE</scope>
    <source>
        <strain evidence="7">CCMP2712</strain>
    </source>
</reference>
<evidence type="ECO:0000313" key="7">
    <source>
        <dbReference type="Proteomes" id="UP000011087"/>
    </source>
</evidence>
<dbReference type="PANTHER" id="PTHR13720:SF33">
    <property type="entry name" value="HELP DOMAIN-CONTAINING PROTEIN"/>
    <property type="match status" value="1"/>
</dbReference>
<keyword evidence="7" id="KW-1185">Reference proteome</keyword>
<feature type="compositionally biased region" description="Low complexity" evidence="3">
    <location>
        <begin position="35"/>
        <end position="45"/>
    </location>
</feature>
<dbReference type="SUPFAM" id="SSF50978">
    <property type="entry name" value="WD40 repeat-like"/>
    <property type="match status" value="3"/>
</dbReference>
<dbReference type="InterPro" id="IPR015943">
    <property type="entry name" value="WD40/YVTN_repeat-like_dom_sf"/>
</dbReference>
<reference evidence="6" key="3">
    <citation type="submission" date="2015-06" db="UniProtKB">
        <authorList>
            <consortium name="EnsemblProtists"/>
        </authorList>
    </citation>
    <scope>IDENTIFICATION</scope>
</reference>
<feature type="domain" description="EML-like second beta-propeller" evidence="4">
    <location>
        <begin position="887"/>
        <end position="1054"/>
    </location>
</feature>
<dbReference type="OrthoDB" id="47802at2759"/>
<evidence type="ECO:0000313" key="5">
    <source>
        <dbReference type="EMBL" id="EKX40801.1"/>
    </source>
</evidence>
<evidence type="ECO:0000256" key="3">
    <source>
        <dbReference type="SAM" id="MobiDB-lite"/>
    </source>
</evidence>
<dbReference type="Proteomes" id="UP000011087">
    <property type="component" value="Unassembled WGS sequence"/>
</dbReference>
<keyword evidence="2" id="KW-0677">Repeat</keyword>
<dbReference type="RefSeq" id="XP_005827781.1">
    <property type="nucleotide sequence ID" value="XM_005827724.1"/>
</dbReference>
<gene>
    <name evidence="5" type="ORF">GUITHDRAFT_113068</name>
</gene>
<dbReference type="InterPro" id="IPR050630">
    <property type="entry name" value="WD_repeat_EMAP"/>
</dbReference>
<dbReference type="PaxDb" id="55529-EKX40801"/>
<dbReference type="HOGENOM" id="CLU_251307_0_0_1"/>